<feature type="chain" id="PRO_5007837825" evidence="1">
    <location>
        <begin position="21"/>
        <end position="138"/>
    </location>
</feature>
<name>A0A162NES3_COLIC</name>
<keyword evidence="3" id="KW-1185">Reference proteome</keyword>
<proteinExistence type="predicted"/>
<keyword evidence="1" id="KW-0732">Signal</keyword>
<evidence type="ECO:0000313" key="3">
    <source>
        <dbReference type="Proteomes" id="UP000076584"/>
    </source>
</evidence>
<accession>A0A162NES3</accession>
<dbReference type="STRING" id="1573173.A0A162NES3"/>
<evidence type="ECO:0000313" key="2">
    <source>
        <dbReference type="EMBL" id="KZL85879.1"/>
    </source>
</evidence>
<dbReference type="AlphaFoldDB" id="A0A162NES3"/>
<evidence type="ECO:0000256" key="1">
    <source>
        <dbReference type="SAM" id="SignalP"/>
    </source>
</evidence>
<dbReference type="EMBL" id="LFIW01000564">
    <property type="protein sequence ID" value="KZL85879.1"/>
    <property type="molecule type" value="Genomic_DNA"/>
</dbReference>
<feature type="signal peptide" evidence="1">
    <location>
        <begin position="1"/>
        <end position="20"/>
    </location>
</feature>
<reference evidence="2 3" key="1">
    <citation type="submission" date="2015-06" db="EMBL/GenBank/DDBJ databases">
        <title>Survival trade-offs in plant roots during colonization by closely related pathogenic and mutualistic fungi.</title>
        <authorList>
            <person name="Hacquard S."/>
            <person name="Kracher B."/>
            <person name="Hiruma K."/>
            <person name="Weinman A."/>
            <person name="Muench P."/>
            <person name="Garrido Oter R."/>
            <person name="Ver Loren van Themaat E."/>
            <person name="Dallerey J.-F."/>
            <person name="Damm U."/>
            <person name="Henrissat B."/>
            <person name="Lespinet O."/>
            <person name="Thon M."/>
            <person name="Kemen E."/>
            <person name="McHardy A.C."/>
            <person name="Schulze-Lefert P."/>
            <person name="O'Connell R.J."/>
        </authorList>
    </citation>
    <scope>NUCLEOTIDE SEQUENCE [LARGE SCALE GENOMIC DNA]</scope>
    <source>
        <strain evidence="2 3">MAFF 238704</strain>
    </source>
</reference>
<dbReference type="Proteomes" id="UP000076584">
    <property type="component" value="Unassembled WGS sequence"/>
</dbReference>
<organism evidence="2 3">
    <name type="scientific">Colletotrichum incanum</name>
    <name type="common">Soybean anthracnose fungus</name>
    <dbReference type="NCBI Taxonomy" id="1573173"/>
    <lineage>
        <taxon>Eukaryota</taxon>
        <taxon>Fungi</taxon>
        <taxon>Dikarya</taxon>
        <taxon>Ascomycota</taxon>
        <taxon>Pezizomycotina</taxon>
        <taxon>Sordariomycetes</taxon>
        <taxon>Hypocreomycetidae</taxon>
        <taxon>Glomerellales</taxon>
        <taxon>Glomerellaceae</taxon>
        <taxon>Colletotrichum</taxon>
        <taxon>Colletotrichum spaethianum species complex</taxon>
    </lineage>
</organism>
<comment type="caution">
    <text evidence="2">The sequence shown here is derived from an EMBL/GenBank/DDBJ whole genome shotgun (WGS) entry which is preliminary data.</text>
</comment>
<sequence>MIPVNLILNILAACAAAVVAAPVDDASGSVLMARAEPSVYMCEDKDWKGICRTKRFQTETCYNVPGELVARISSIRNNDKDVNTCTWYRESFLIINVSVMGSERDCRGDTYRNQDDGNLGDGNAHFNDSIRSFECRRK</sequence>
<protein>
    <submittedName>
        <fullName evidence="2">Uncharacterized protein</fullName>
    </submittedName>
</protein>
<gene>
    <name evidence="2" type="ORF">CI238_11163</name>
</gene>